<name>A0AC35TQ66_9BILA</name>
<protein>
    <submittedName>
        <fullName evidence="2">TIR domain-containing protein</fullName>
    </submittedName>
</protein>
<evidence type="ECO:0000313" key="1">
    <source>
        <dbReference type="Proteomes" id="UP000095286"/>
    </source>
</evidence>
<sequence>MILSKILFIKQTLLVLFIYILLGTTSSYSAVASIHEYRYNCPQRCICIPDAMENERLTITCKWEMIRDEYIDTLPANVTKSLTINCNKDYIQVNNGNEEGRNPVYSSQYLRGARKGPLESLIKLRDLRITGCSLLSEDKTTLMPHLLIGLNSLRNLYLDKVGSTSNDISLPSAFLKPASQLEKFSLTQSGISSLASQELCLTDRLQILNVSHNALTDPSLGTEGCLSLKHLAILDMSGNLLSLLSNQDFASFFAIQQLTLSRNRIGHIDRYVFKNVPLLQHLEMHSNKIDDIPELPEKLLHLNVAGNELDKLPFSIGNLRQIISLNMSSNSIGDGVRDRYGVSLKGQSIENLDISGNKFNKIPFEMFAESFGAIQMLDLARNNIRVLNSFGNMSRVQSIDLSQNKIEELKGNPISKLTHLEDFNLSNNTIHKIELEFFEAQANSLTSLDLTNNLLLDFPLAITPLSKIKQIKVGGNEISTIRPFTLSKLSLLSHLDVSGNRLSSIDSFVYSDCSKLKRLCLANNRIISIVKDAFNGNNQLTFLDLSGNHLVGFGEDGGAIEGIKSLKVFNFSNNLLESLNWHEVGVNLIELDVSSNRVVMISTLKHQKYGIKRLNLMNNRLLGINSQSIPNNVEYLNLGKNLIKFIQPNTFVKLPALKHLDLRGNQISEIEESAFLGTEEDNRQHMLGSLKLYLAENPLKCSCKEDWMLKYLIEVPEGIDTNLYYIQQSIQIRIMDADVAACFSGPTSHSILLKHIRPEDLLCQYQASCGANCVCCDYGNCDCHSKCPDGCQCFHSNDYSTNVVTCKATNDSRLRGFTPRDVPMHATHVYLKNMMLPVIRSHDFLARLRLKSLSITDSGVKKIEKNAFNTLMNLETLDLSNNWLEDFDSEVIPKAHKLKQLILANNKLERIDPKLGSTLPSLNELSLEHNKLTHLPIILNDLVMSNRLQRTSISGNEFRCDCHDRFQMQYWLLANQLFVSDHEAVNCVENVTNAFKTNDTTILSSYQPNSGSHLYEISMLKFMTEANKSICVTHPVGFFGGIFVFDSQLLVVVLVILGAGITISVCCMCYSLCTKSQRAHTQKGYKKGVCSMNCSTNSPQSGCSPLPPSTLLWSQAQGLLNFDIFVSYAKNDEQTVLKKLCGPLEDDEYTMALLHRDGPRFNSLVHQVNDELNNLLECSQTLVLLITKAFLANEWKMLQIKTSHQLYVTQTLNKSKRVIAILDEDILLNELDDELGQILRRSTYIRINDPLFWNLFKSALPLRSGFCRMTSPTPLSDTSSSQHYSDLYGTTNSTTAIVPSRFL</sequence>
<accession>A0AC35TQ66</accession>
<proteinExistence type="predicted"/>
<evidence type="ECO:0000313" key="2">
    <source>
        <dbReference type="WBParaSite" id="RSKR_0000317900.1"/>
    </source>
</evidence>
<dbReference type="Proteomes" id="UP000095286">
    <property type="component" value="Unplaced"/>
</dbReference>
<organism evidence="1 2">
    <name type="scientific">Rhabditophanes sp. KR3021</name>
    <dbReference type="NCBI Taxonomy" id="114890"/>
    <lineage>
        <taxon>Eukaryota</taxon>
        <taxon>Metazoa</taxon>
        <taxon>Ecdysozoa</taxon>
        <taxon>Nematoda</taxon>
        <taxon>Chromadorea</taxon>
        <taxon>Rhabditida</taxon>
        <taxon>Tylenchina</taxon>
        <taxon>Panagrolaimomorpha</taxon>
        <taxon>Strongyloidoidea</taxon>
        <taxon>Alloionematidae</taxon>
        <taxon>Rhabditophanes</taxon>
    </lineage>
</organism>
<reference evidence="2" key="1">
    <citation type="submission" date="2016-11" db="UniProtKB">
        <authorList>
            <consortium name="WormBaseParasite"/>
        </authorList>
    </citation>
    <scope>IDENTIFICATION</scope>
    <source>
        <strain evidence="2">KR3021</strain>
    </source>
</reference>
<dbReference type="WBParaSite" id="RSKR_0000317900.1">
    <property type="protein sequence ID" value="RSKR_0000317900.1"/>
    <property type="gene ID" value="RSKR_0000317900"/>
</dbReference>